<dbReference type="InParanoid" id="A0A165T5C0"/>
<reference evidence="2 3" key="1">
    <citation type="journal article" date="2016" name="Mol. Biol. Evol.">
        <title>Comparative Genomics of Early-Diverging Mushroom-Forming Fungi Provides Insights into the Origins of Lignocellulose Decay Capabilities.</title>
        <authorList>
            <person name="Nagy L.G."/>
            <person name="Riley R."/>
            <person name="Tritt A."/>
            <person name="Adam C."/>
            <person name="Daum C."/>
            <person name="Floudas D."/>
            <person name="Sun H."/>
            <person name="Yadav J.S."/>
            <person name="Pangilinan J."/>
            <person name="Larsson K.H."/>
            <person name="Matsuura K."/>
            <person name="Barry K."/>
            <person name="Labutti K."/>
            <person name="Kuo R."/>
            <person name="Ohm R.A."/>
            <person name="Bhattacharya S.S."/>
            <person name="Shirouzu T."/>
            <person name="Yoshinaga Y."/>
            <person name="Martin F.M."/>
            <person name="Grigoriev I.V."/>
            <person name="Hibbett D.S."/>
        </authorList>
    </citation>
    <scope>NUCLEOTIDE SEQUENCE [LARGE SCALE GENOMIC DNA]</scope>
    <source>
        <strain evidence="2 3">HHB14362 ss-1</strain>
    </source>
</reference>
<sequence length="189" mass="21650">MAIDFSALPYDILVSICASVTHRQTLIACSLVCRSFHDAVKPTLYRDIVFNDTDDSDGVFGVIEAQPHLRGYVRSATHITTRLERTGSLWDDKEDRKPKWPNPLSRLYNLDSYTLRPSTPLHPIEPKNFDFLLCISHVFRFRFTAAGSTHQRNTGKDRNWYSVSIEQNARYGPIVLIHPRAAYFGNGRH</sequence>
<evidence type="ECO:0000313" key="3">
    <source>
        <dbReference type="Proteomes" id="UP000076761"/>
    </source>
</evidence>
<dbReference type="Pfam" id="PF12937">
    <property type="entry name" value="F-box-like"/>
    <property type="match status" value="1"/>
</dbReference>
<dbReference type="OrthoDB" id="2745898at2759"/>
<protein>
    <recommendedName>
        <fullName evidence="1">F-box domain-containing protein</fullName>
    </recommendedName>
</protein>
<dbReference type="EMBL" id="KV425568">
    <property type="protein sequence ID" value="KZT26164.1"/>
    <property type="molecule type" value="Genomic_DNA"/>
</dbReference>
<gene>
    <name evidence="2" type="ORF">NEOLEDRAFT_273790</name>
</gene>
<dbReference type="InterPro" id="IPR036047">
    <property type="entry name" value="F-box-like_dom_sf"/>
</dbReference>
<organism evidence="2 3">
    <name type="scientific">Neolentinus lepideus HHB14362 ss-1</name>
    <dbReference type="NCBI Taxonomy" id="1314782"/>
    <lineage>
        <taxon>Eukaryota</taxon>
        <taxon>Fungi</taxon>
        <taxon>Dikarya</taxon>
        <taxon>Basidiomycota</taxon>
        <taxon>Agaricomycotina</taxon>
        <taxon>Agaricomycetes</taxon>
        <taxon>Gloeophyllales</taxon>
        <taxon>Gloeophyllaceae</taxon>
        <taxon>Neolentinus</taxon>
    </lineage>
</organism>
<dbReference type="InterPro" id="IPR001810">
    <property type="entry name" value="F-box_dom"/>
</dbReference>
<dbReference type="SUPFAM" id="SSF81383">
    <property type="entry name" value="F-box domain"/>
    <property type="match status" value="1"/>
</dbReference>
<evidence type="ECO:0000259" key="1">
    <source>
        <dbReference type="Pfam" id="PF12937"/>
    </source>
</evidence>
<proteinExistence type="predicted"/>
<dbReference type="Proteomes" id="UP000076761">
    <property type="component" value="Unassembled WGS sequence"/>
</dbReference>
<name>A0A165T5C0_9AGAM</name>
<evidence type="ECO:0000313" key="2">
    <source>
        <dbReference type="EMBL" id="KZT26164.1"/>
    </source>
</evidence>
<feature type="domain" description="F-box" evidence="1">
    <location>
        <begin position="5"/>
        <end position="50"/>
    </location>
</feature>
<keyword evidence="3" id="KW-1185">Reference proteome</keyword>
<dbReference type="Gene3D" id="1.20.1280.50">
    <property type="match status" value="1"/>
</dbReference>
<dbReference type="AlphaFoldDB" id="A0A165T5C0"/>
<accession>A0A165T5C0</accession>
<dbReference type="CDD" id="cd09917">
    <property type="entry name" value="F-box_SF"/>
    <property type="match status" value="1"/>
</dbReference>